<dbReference type="InterPro" id="IPR001789">
    <property type="entry name" value="Sig_transdc_resp-reg_receiver"/>
</dbReference>
<feature type="domain" description="GGDEF" evidence="5">
    <location>
        <begin position="376"/>
        <end position="517"/>
    </location>
</feature>
<dbReference type="CDD" id="cd01949">
    <property type="entry name" value="GGDEF"/>
    <property type="match status" value="1"/>
</dbReference>
<dbReference type="PROSITE" id="PS50887">
    <property type="entry name" value="GGDEF"/>
    <property type="match status" value="1"/>
</dbReference>
<proteinExistence type="predicted"/>
<dbReference type="InterPro" id="IPR029787">
    <property type="entry name" value="Nucleotide_cyclase"/>
</dbReference>
<dbReference type="GO" id="GO:0052621">
    <property type="term" value="F:diguanylate cyclase activity"/>
    <property type="evidence" value="ECO:0007669"/>
    <property type="project" value="UniProtKB-EC"/>
</dbReference>
<dbReference type="PANTHER" id="PTHR45138">
    <property type="entry name" value="REGULATORY COMPONENTS OF SENSORY TRANSDUCTION SYSTEM"/>
    <property type="match status" value="1"/>
</dbReference>
<dbReference type="GO" id="GO:0000160">
    <property type="term" value="P:phosphorelay signal transduction system"/>
    <property type="evidence" value="ECO:0007669"/>
    <property type="project" value="InterPro"/>
</dbReference>
<evidence type="ECO:0000259" key="4">
    <source>
        <dbReference type="PROSITE" id="PS50110"/>
    </source>
</evidence>
<dbReference type="Pfam" id="PF00990">
    <property type="entry name" value="GGDEF"/>
    <property type="match status" value="1"/>
</dbReference>
<name>A0A2A2GIR4_9RHOB</name>
<comment type="caution">
    <text evidence="3">Lacks conserved residue(s) required for the propagation of feature annotation.</text>
</comment>
<dbReference type="EMBL" id="NSJZ01000010">
    <property type="protein sequence ID" value="PAU96755.1"/>
    <property type="molecule type" value="Genomic_DNA"/>
</dbReference>
<dbReference type="PROSITE" id="PS50110">
    <property type="entry name" value="RESPONSE_REGULATORY"/>
    <property type="match status" value="1"/>
</dbReference>
<keyword evidence="7" id="KW-1185">Reference proteome</keyword>
<dbReference type="AlphaFoldDB" id="A0A2A2GIR4"/>
<evidence type="ECO:0000256" key="1">
    <source>
        <dbReference type="ARBA" id="ARBA00012528"/>
    </source>
</evidence>
<feature type="domain" description="Response regulatory" evidence="4">
    <location>
        <begin position="63"/>
        <end position="174"/>
    </location>
</feature>
<protein>
    <recommendedName>
        <fullName evidence="1">diguanylate cyclase</fullName>
        <ecNumber evidence="1">2.7.7.65</ecNumber>
    </recommendedName>
</protein>
<dbReference type="PANTHER" id="PTHR45138:SF9">
    <property type="entry name" value="DIGUANYLATE CYCLASE DGCM-RELATED"/>
    <property type="match status" value="1"/>
</dbReference>
<dbReference type="InterPro" id="IPR050469">
    <property type="entry name" value="Diguanylate_Cyclase"/>
</dbReference>
<dbReference type="Proteomes" id="UP000218023">
    <property type="component" value="Unassembled WGS sequence"/>
</dbReference>
<evidence type="ECO:0000313" key="7">
    <source>
        <dbReference type="Proteomes" id="UP000218023"/>
    </source>
</evidence>
<comment type="catalytic activity">
    <reaction evidence="2">
        <text>2 GTP = 3',3'-c-di-GMP + 2 diphosphate</text>
        <dbReference type="Rhea" id="RHEA:24898"/>
        <dbReference type="ChEBI" id="CHEBI:33019"/>
        <dbReference type="ChEBI" id="CHEBI:37565"/>
        <dbReference type="ChEBI" id="CHEBI:58805"/>
        <dbReference type="EC" id="2.7.7.65"/>
    </reaction>
</comment>
<dbReference type="OrthoDB" id="9812260at2"/>
<dbReference type="InterPro" id="IPR043128">
    <property type="entry name" value="Rev_trsase/Diguanyl_cyclase"/>
</dbReference>
<dbReference type="NCBIfam" id="TIGR00254">
    <property type="entry name" value="GGDEF"/>
    <property type="match status" value="1"/>
</dbReference>
<reference evidence="6 7" key="1">
    <citation type="submission" date="2017-09" db="EMBL/GenBank/DDBJ databases">
        <title>Paracoccus alkalisoli sp. nov., isolated from saline alkaline soil.</title>
        <authorList>
            <person name="Dong X."/>
            <person name="Zhang G."/>
        </authorList>
    </citation>
    <scope>NUCLEOTIDE SEQUENCE [LARGE SCALE GENOMIC DNA]</scope>
    <source>
        <strain evidence="6 7">WN007</strain>
    </source>
</reference>
<dbReference type="Gene3D" id="3.30.70.270">
    <property type="match status" value="1"/>
</dbReference>
<dbReference type="SMART" id="SM00267">
    <property type="entry name" value="GGDEF"/>
    <property type="match status" value="1"/>
</dbReference>
<dbReference type="EC" id="2.7.7.65" evidence="1"/>
<dbReference type="SMART" id="SM00448">
    <property type="entry name" value="REC"/>
    <property type="match status" value="1"/>
</dbReference>
<dbReference type="FunFam" id="3.30.70.270:FF:000001">
    <property type="entry name" value="Diguanylate cyclase domain protein"/>
    <property type="match status" value="1"/>
</dbReference>
<sequence length="521" mass="55170">MRQDRLGQCVERVSRDHAPLLAAPGCRPQAHIGEQAARKRFVNQFAAKWHCWRNLRGTAMEGQILVVDGTATSRITLKVRLAAACYDPLTARTGVEALGVLARCRPSMVLVGGPPGDMDAIELCARIGAQAPGLPVVMAVPRNRRIAALQAGAEAVLDLPLDENSLFARIRGLMRDRQIHAAPSRGPGLAEDQQAFLPAKPAAAPTTLVIAADLGVARGWRQVLAPRLAAQFRLADPDRALAEAAIGLVPDLYLIAADAGRPGDSLRLLSELRSRRSSRNAAFAVAFEADRDDMMSVALDLGAGDALPSALGSPEAADEAALRLTALIRHKMSADGHRAAEERERALAWTDPLTGLPNRRFALPRLVELCRPGGQEGCAVVAIDIDRFKEVNDRHGHAAGDAVLAEVAARLERAVPAHGFVARVGGEEFLAVLPETSEAAAAALTQHMRALVSGTPILLPGRDAGIGLRITISAGVAGLKAGWQDAQSRAEDLLRQADHALLRAKRGGRDQVMISGIGAAA</sequence>
<dbReference type="InterPro" id="IPR000160">
    <property type="entry name" value="GGDEF_dom"/>
</dbReference>
<gene>
    <name evidence="6" type="ORF">CK240_11775</name>
</gene>
<accession>A0A2A2GIR4</accession>
<evidence type="ECO:0000259" key="5">
    <source>
        <dbReference type="PROSITE" id="PS50887"/>
    </source>
</evidence>
<evidence type="ECO:0000256" key="2">
    <source>
        <dbReference type="ARBA" id="ARBA00034247"/>
    </source>
</evidence>
<organism evidence="6 7">
    <name type="scientific">Paracoccus salipaludis</name>
    <dbReference type="NCBI Taxonomy" id="2032623"/>
    <lineage>
        <taxon>Bacteria</taxon>
        <taxon>Pseudomonadati</taxon>
        <taxon>Pseudomonadota</taxon>
        <taxon>Alphaproteobacteria</taxon>
        <taxon>Rhodobacterales</taxon>
        <taxon>Paracoccaceae</taxon>
        <taxon>Paracoccus</taxon>
    </lineage>
</organism>
<dbReference type="SUPFAM" id="SSF52172">
    <property type="entry name" value="CheY-like"/>
    <property type="match status" value="1"/>
</dbReference>
<evidence type="ECO:0000256" key="3">
    <source>
        <dbReference type="PROSITE-ProRule" id="PRU00169"/>
    </source>
</evidence>
<dbReference type="SUPFAM" id="SSF55073">
    <property type="entry name" value="Nucleotide cyclase"/>
    <property type="match status" value="1"/>
</dbReference>
<evidence type="ECO:0000313" key="6">
    <source>
        <dbReference type="EMBL" id="PAU96755.1"/>
    </source>
</evidence>
<dbReference type="InterPro" id="IPR011006">
    <property type="entry name" value="CheY-like_superfamily"/>
</dbReference>
<dbReference type="Gene3D" id="3.40.50.2300">
    <property type="match status" value="1"/>
</dbReference>
<comment type="caution">
    <text evidence="6">The sequence shown here is derived from an EMBL/GenBank/DDBJ whole genome shotgun (WGS) entry which is preliminary data.</text>
</comment>